<evidence type="ECO:0000313" key="19">
    <source>
        <dbReference type="EMBL" id="MCP9610918.1"/>
    </source>
</evidence>
<evidence type="ECO:0000256" key="3">
    <source>
        <dbReference type="ARBA" id="ARBA00022692"/>
    </source>
</evidence>
<dbReference type="InterPro" id="IPR016636">
    <property type="entry name" value="3-oxo-5-alpha-steroid_4-DH"/>
</dbReference>
<keyword evidence="3 17" id="KW-0812">Transmembrane</keyword>
<sequence>MEERYYLFLWIMAGIAVIVFITLYFVKAGYGILRDGKWGPNINNRIGWMIMETPVFIIMCILCFFSSRRTDIVCLIFFFLFQLHYLNRAFIYPFLLKGKSSMPIGIILMGMFFNVLNALMQGGWIFYISPAGMYDLYWLLTPQFWVGICIFLAGMAINIHSDSIIRNLRKPGDTRHYLPEGGMFRYVTSANYFGEVVEWCGFAILTWSPAGAVFAIWTFANLVPRANSIYRRYKEMFGEEFIQKKRKRIIPFVY</sequence>
<evidence type="ECO:0000256" key="11">
    <source>
        <dbReference type="ARBA" id="ARBA00023136"/>
    </source>
</evidence>
<protein>
    <recommendedName>
        <fullName evidence="13">3-oxo-5-alpha-steroid 4-dehydrogenase 1</fullName>
    </recommendedName>
    <alternativeName>
        <fullName evidence="14">SR type 1</fullName>
    </alternativeName>
    <alternativeName>
        <fullName evidence="15">Steroid 5-alpha-reductase 1</fullName>
    </alternativeName>
</protein>
<dbReference type="Gene3D" id="1.20.120.1630">
    <property type="match status" value="1"/>
</dbReference>
<keyword evidence="6" id="KW-0492">Microsome</keyword>
<comment type="catalytic activity">
    <reaction evidence="16">
        <text>androst-4-ene-3,17-dione + NADPH + H(+) = 5alpha-androstan-3,17-dione + NADP(+)</text>
        <dbReference type="Rhea" id="RHEA:50816"/>
        <dbReference type="ChEBI" id="CHEBI:15378"/>
        <dbReference type="ChEBI" id="CHEBI:15994"/>
        <dbReference type="ChEBI" id="CHEBI:16422"/>
        <dbReference type="ChEBI" id="CHEBI:57783"/>
        <dbReference type="ChEBI" id="CHEBI:58349"/>
    </reaction>
    <physiologicalReaction direction="left-to-right" evidence="16">
        <dbReference type="Rhea" id="RHEA:50817"/>
    </physiologicalReaction>
</comment>
<feature type="transmembrane region" description="Helical" evidence="17">
    <location>
        <begin position="202"/>
        <end position="223"/>
    </location>
</feature>
<evidence type="ECO:0000256" key="16">
    <source>
        <dbReference type="ARBA" id="ARBA00049166"/>
    </source>
</evidence>
<dbReference type="Pfam" id="PF02544">
    <property type="entry name" value="Steroid_dh"/>
    <property type="match status" value="1"/>
</dbReference>
<feature type="transmembrane region" description="Helical" evidence="17">
    <location>
        <begin position="72"/>
        <end position="92"/>
    </location>
</feature>
<evidence type="ECO:0000256" key="14">
    <source>
        <dbReference type="ARBA" id="ARBA00041664"/>
    </source>
</evidence>
<keyword evidence="5" id="KW-0256">Endoplasmic reticulum</keyword>
<evidence type="ECO:0000256" key="12">
    <source>
        <dbReference type="ARBA" id="ARBA00037789"/>
    </source>
</evidence>
<evidence type="ECO:0000256" key="15">
    <source>
        <dbReference type="ARBA" id="ARBA00042579"/>
    </source>
</evidence>
<evidence type="ECO:0000256" key="10">
    <source>
        <dbReference type="ARBA" id="ARBA00023098"/>
    </source>
</evidence>
<comment type="caution">
    <text evidence="19">The sequence shown here is derived from an EMBL/GenBank/DDBJ whole genome shotgun (WGS) entry which is preliminary data.</text>
</comment>
<evidence type="ECO:0000256" key="7">
    <source>
        <dbReference type="ARBA" id="ARBA00022857"/>
    </source>
</evidence>
<dbReference type="PIRSF" id="PIRSF015596">
    <property type="entry name" value="5_alpha-SR2"/>
    <property type="match status" value="1"/>
</dbReference>
<dbReference type="EMBL" id="JANDHW010000002">
    <property type="protein sequence ID" value="MCP9610918.1"/>
    <property type="molecule type" value="Genomic_DNA"/>
</dbReference>
<evidence type="ECO:0000256" key="1">
    <source>
        <dbReference type="ARBA" id="ARBA00004477"/>
    </source>
</evidence>
<evidence type="ECO:0000259" key="18">
    <source>
        <dbReference type="Pfam" id="PF02544"/>
    </source>
</evidence>
<evidence type="ECO:0000256" key="2">
    <source>
        <dbReference type="ARBA" id="ARBA00004524"/>
    </source>
</evidence>
<evidence type="ECO:0000256" key="5">
    <source>
        <dbReference type="ARBA" id="ARBA00022824"/>
    </source>
</evidence>
<keyword evidence="10" id="KW-0443">Lipid metabolism</keyword>
<dbReference type="PANTHER" id="PTHR10556">
    <property type="entry name" value="3-OXO-5-ALPHA-STEROID 4-DEHYDROGENASE"/>
    <property type="match status" value="1"/>
</dbReference>
<feature type="transmembrane region" description="Helical" evidence="17">
    <location>
        <begin position="104"/>
        <end position="129"/>
    </location>
</feature>
<evidence type="ECO:0000313" key="20">
    <source>
        <dbReference type="Proteomes" id="UP001205603"/>
    </source>
</evidence>
<dbReference type="InterPro" id="IPR001104">
    <property type="entry name" value="3-oxo-5_a-steroid_4-DH_C"/>
</dbReference>
<feature type="transmembrane region" description="Helical" evidence="17">
    <location>
        <begin position="136"/>
        <end position="159"/>
    </location>
</feature>
<gene>
    <name evidence="19" type="ORF">NMU02_02275</name>
</gene>
<keyword evidence="4" id="KW-0221">Differentiation</keyword>
<reference evidence="19 20" key="1">
    <citation type="submission" date="2022-07" db="EMBL/GenBank/DDBJ databases">
        <title>Fecal culturing of patients with breast cancer.</title>
        <authorList>
            <person name="Teng N.M.Y."/>
            <person name="Kiu R."/>
            <person name="Evans R."/>
            <person name="Baker D.J."/>
            <person name="Zenner C."/>
            <person name="Robinson S.D."/>
            <person name="Hall L.J."/>
        </authorList>
    </citation>
    <scope>NUCLEOTIDE SEQUENCE [LARGE SCALE GENOMIC DNA]</scope>
    <source>
        <strain evidence="19 20">LH1063</strain>
    </source>
</reference>
<accession>A0ABT1ME77</accession>
<organism evidence="19 20">
    <name type="scientific">Coprobacter tertius</name>
    <dbReference type="NCBI Taxonomy" id="2944915"/>
    <lineage>
        <taxon>Bacteria</taxon>
        <taxon>Pseudomonadati</taxon>
        <taxon>Bacteroidota</taxon>
        <taxon>Bacteroidia</taxon>
        <taxon>Bacteroidales</taxon>
        <taxon>Barnesiellaceae</taxon>
        <taxon>Coprobacter</taxon>
    </lineage>
</organism>
<name>A0ABT1ME77_9BACT</name>
<feature type="transmembrane region" description="Helical" evidence="17">
    <location>
        <begin position="46"/>
        <end position="65"/>
    </location>
</feature>
<feature type="transmembrane region" description="Helical" evidence="17">
    <location>
        <begin position="7"/>
        <end position="26"/>
    </location>
</feature>
<evidence type="ECO:0000256" key="13">
    <source>
        <dbReference type="ARBA" id="ARBA00039428"/>
    </source>
</evidence>
<dbReference type="PROSITE" id="PS50244">
    <property type="entry name" value="S5A_REDUCTASE"/>
    <property type="match status" value="1"/>
</dbReference>
<comment type="subcellular location">
    <subcellularLocation>
        <location evidence="1">Endoplasmic reticulum membrane</location>
        <topology evidence="1">Multi-pass membrane protein</topology>
    </subcellularLocation>
    <subcellularLocation>
        <location evidence="2">Microsome membrane</location>
    </subcellularLocation>
</comment>
<evidence type="ECO:0000256" key="4">
    <source>
        <dbReference type="ARBA" id="ARBA00022782"/>
    </source>
</evidence>
<dbReference type="PANTHER" id="PTHR10556:SF57">
    <property type="entry name" value="3-OXO-5-ALPHA-STEROID 4-DEHYDROGENASE 1"/>
    <property type="match status" value="1"/>
</dbReference>
<proteinExistence type="predicted"/>
<keyword evidence="9" id="KW-0560">Oxidoreductase</keyword>
<evidence type="ECO:0000256" key="8">
    <source>
        <dbReference type="ARBA" id="ARBA00022989"/>
    </source>
</evidence>
<dbReference type="RefSeq" id="WP_255025548.1">
    <property type="nucleotide sequence ID" value="NZ_JANDHW010000002.1"/>
</dbReference>
<keyword evidence="8 17" id="KW-1133">Transmembrane helix</keyword>
<comment type="function">
    <text evidence="12">Converts testosterone into 5-alpha-dihydrotestosterone and progesterone or corticosterone into their corresponding 5-alpha-3-oxosteroids. It plays a central role in sexual differentiation and androgen physiology.</text>
</comment>
<evidence type="ECO:0000256" key="17">
    <source>
        <dbReference type="SAM" id="Phobius"/>
    </source>
</evidence>
<keyword evidence="11 17" id="KW-0472">Membrane</keyword>
<dbReference type="Proteomes" id="UP001205603">
    <property type="component" value="Unassembled WGS sequence"/>
</dbReference>
<dbReference type="InterPro" id="IPR039357">
    <property type="entry name" value="SRD5A/TECR"/>
</dbReference>
<keyword evidence="7" id="KW-0521">NADP</keyword>
<evidence type="ECO:0000256" key="9">
    <source>
        <dbReference type="ARBA" id="ARBA00023002"/>
    </source>
</evidence>
<feature type="domain" description="3-oxo-5-alpha-steroid 4-dehydrogenase C-terminal" evidence="18">
    <location>
        <begin position="101"/>
        <end position="254"/>
    </location>
</feature>
<evidence type="ECO:0000256" key="6">
    <source>
        <dbReference type="ARBA" id="ARBA00022848"/>
    </source>
</evidence>
<keyword evidence="20" id="KW-1185">Reference proteome</keyword>